<keyword evidence="1" id="KW-0694">RNA-binding</keyword>
<protein>
    <recommendedName>
        <fullName evidence="2">RRM domain-containing protein</fullName>
    </recommendedName>
</protein>
<sequence length="208" mass="21987">MKKLFEHHGKITKVVLPPPKSGHEKNRICFVHFAERSSAMKALTNTERYELEGQILDCSLAKPQADQKSGGSNLQKPGLLPSYTPHVSYGLVGGAYGALGTGYGVAGLAQMPLMYGTGAPAGISMMPMLLADGRVGYVLQQPGQGVPPQTPPSYRRVGRGGGGVGGRLGVVAGMRAVQVKEGTTIMVAKGIDTARISWYFKCVFSLVP</sequence>
<dbReference type="Gene3D" id="3.30.70.330">
    <property type="match status" value="1"/>
</dbReference>
<gene>
    <name evidence="3" type="ORF">PIB30_046219</name>
</gene>
<proteinExistence type="predicted"/>
<dbReference type="PROSITE" id="PS50102">
    <property type="entry name" value="RRM"/>
    <property type="match status" value="1"/>
</dbReference>
<dbReference type="InterPro" id="IPR035979">
    <property type="entry name" value="RBD_domain_sf"/>
</dbReference>
<evidence type="ECO:0000256" key="1">
    <source>
        <dbReference type="PROSITE-ProRule" id="PRU00176"/>
    </source>
</evidence>
<accession>A0ABU6RGE8</accession>
<dbReference type="EMBL" id="JASCZI010030495">
    <property type="protein sequence ID" value="MED6123117.1"/>
    <property type="molecule type" value="Genomic_DNA"/>
</dbReference>
<name>A0ABU6RGE8_9FABA</name>
<reference evidence="3 4" key="1">
    <citation type="journal article" date="2023" name="Plants (Basel)">
        <title>Bridging the Gap: Combining Genomics and Transcriptomics Approaches to Understand Stylosanthes scabra, an Orphan Legume from the Brazilian Caatinga.</title>
        <authorList>
            <person name="Ferreira-Neto J.R.C."/>
            <person name="da Silva M.D."/>
            <person name="Binneck E."/>
            <person name="de Melo N.F."/>
            <person name="da Silva R.H."/>
            <person name="de Melo A.L.T.M."/>
            <person name="Pandolfi V."/>
            <person name="Bustamante F.O."/>
            <person name="Brasileiro-Vidal A.C."/>
            <person name="Benko-Iseppon A.M."/>
        </authorList>
    </citation>
    <scope>NUCLEOTIDE SEQUENCE [LARGE SCALE GENOMIC DNA]</scope>
    <source>
        <tissue evidence="3">Leaves</tissue>
    </source>
</reference>
<dbReference type="SUPFAM" id="SSF54928">
    <property type="entry name" value="RNA-binding domain, RBD"/>
    <property type="match status" value="1"/>
</dbReference>
<comment type="caution">
    <text evidence="3">The sequence shown here is derived from an EMBL/GenBank/DDBJ whole genome shotgun (WGS) entry which is preliminary data.</text>
</comment>
<dbReference type="Proteomes" id="UP001341840">
    <property type="component" value="Unassembled WGS sequence"/>
</dbReference>
<evidence type="ECO:0000313" key="3">
    <source>
        <dbReference type="EMBL" id="MED6123117.1"/>
    </source>
</evidence>
<dbReference type="InterPro" id="IPR000504">
    <property type="entry name" value="RRM_dom"/>
</dbReference>
<evidence type="ECO:0000313" key="4">
    <source>
        <dbReference type="Proteomes" id="UP001341840"/>
    </source>
</evidence>
<keyword evidence="4" id="KW-1185">Reference proteome</keyword>
<evidence type="ECO:0000259" key="2">
    <source>
        <dbReference type="PROSITE" id="PS50102"/>
    </source>
</evidence>
<feature type="domain" description="RRM" evidence="2">
    <location>
        <begin position="1"/>
        <end position="63"/>
    </location>
</feature>
<dbReference type="InterPro" id="IPR012677">
    <property type="entry name" value="Nucleotide-bd_a/b_plait_sf"/>
</dbReference>
<dbReference type="Pfam" id="PF00076">
    <property type="entry name" value="RRM_1"/>
    <property type="match status" value="1"/>
</dbReference>
<organism evidence="3 4">
    <name type="scientific">Stylosanthes scabra</name>
    <dbReference type="NCBI Taxonomy" id="79078"/>
    <lineage>
        <taxon>Eukaryota</taxon>
        <taxon>Viridiplantae</taxon>
        <taxon>Streptophyta</taxon>
        <taxon>Embryophyta</taxon>
        <taxon>Tracheophyta</taxon>
        <taxon>Spermatophyta</taxon>
        <taxon>Magnoliopsida</taxon>
        <taxon>eudicotyledons</taxon>
        <taxon>Gunneridae</taxon>
        <taxon>Pentapetalae</taxon>
        <taxon>rosids</taxon>
        <taxon>fabids</taxon>
        <taxon>Fabales</taxon>
        <taxon>Fabaceae</taxon>
        <taxon>Papilionoideae</taxon>
        <taxon>50 kb inversion clade</taxon>
        <taxon>dalbergioids sensu lato</taxon>
        <taxon>Dalbergieae</taxon>
        <taxon>Pterocarpus clade</taxon>
        <taxon>Stylosanthes</taxon>
    </lineage>
</organism>